<dbReference type="Proteomes" id="UP000694871">
    <property type="component" value="Unplaced"/>
</dbReference>
<organism evidence="2 3">
    <name type="scientific">Gekko japonicus</name>
    <name type="common">Schlegel's Japanese gecko</name>
    <dbReference type="NCBI Taxonomy" id="146911"/>
    <lineage>
        <taxon>Eukaryota</taxon>
        <taxon>Metazoa</taxon>
        <taxon>Chordata</taxon>
        <taxon>Craniata</taxon>
        <taxon>Vertebrata</taxon>
        <taxon>Euteleostomi</taxon>
        <taxon>Lepidosauria</taxon>
        <taxon>Squamata</taxon>
        <taxon>Bifurcata</taxon>
        <taxon>Gekkota</taxon>
        <taxon>Gekkonidae</taxon>
        <taxon>Gekkoninae</taxon>
        <taxon>Gekko</taxon>
    </lineage>
</organism>
<accession>A0ABM1JQ60</accession>
<dbReference type="RefSeq" id="XP_015263597.1">
    <property type="nucleotide sequence ID" value="XM_015408111.1"/>
</dbReference>
<feature type="compositionally biased region" description="Basic and acidic residues" evidence="1">
    <location>
        <begin position="862"/>
        <end position="875"/>
    </location>
</feature>
<evidence type="ECO:0000256" key="1">
    <source>
        <dbReference type="SAM" id="MobiDB-lite"/>
    </source>
</evidence>
<dbReference type="InterPro" id="IPR028221">
    <property type="entry name" value="JCAD"/>
</dbReference>
<proteinExistence type="predicted"/>
<sequence length="1350" mass="149731">MFSVEDLLISHGYKLSKTPASSYENRCDGYQHEVAERRPAHGTLNGLPTNSGAYACVKKTATKSHLNDNESSYISQGQQPGPGYQKDFRSLANTHAPEGGRFYDQPQLVSSLHPKTDKDLAYWRRRGQDFSSLFGYTDRGDSEMKGIAAPRALYGHDKDGQWEVGGGTERMRRTGLQEKLKPHDDYRWHSLRTEGWDLPTKLGRLMSDGDRERLLQEPYSVRHGGEATIASRNKGKSQSLPRVLSPESLRYVEMPSLVNSHSSSGTKTASRPKTGLAQETSKHSEPAALFLPLPKPKYGRPLKPPSYELHRQTRGVLETNLLQDGQQKEEAPSYLTKGNEHSQDGSAQDPSLEPPVYIPPPCYKSPAQQSANQHLPSEVPEYDVCFNNRLQDPTERAILGYQPSVSNLGNREQYCKDEQIPHDKKRHRKLVESHLSSVQYIPFDDPRIRHIKIVHADSSQESKVTGDANRKSPCAFQESALEPEYNSAFLGTSGLLASTAVKCDQVSGGSVSSSRWLAEPNVDQDNCALPIQRDCYDAGDDTSHRYSKSRLLAQSPPREPPHETVTKVKTFEPGTEVQSKRSSKKKMNETIFCLVSVPVKSELNLPDTDRNNNLTQGAVEKNGFDNSGVLQEQSLLSTSSTDLELQALTGNMTGKNELQKQELWRPEFKQTNDLRLLQPAKHKELQYSGSWPGDHYKDQQTQTSFAEEPKHLQLSHGFEPTGLTKRPSTQVLRNTVSVTEPIMLTALPADDRKCWQNAYRVKSEGYLDTSSNKVCSRTAVVAPKACQKNPPCESCSGLSGEDRETSSLLREEATAACSNKELFGQFLLKPVGRRPWDVISELESFNKELQEQEESSEDGVENEDKRKRSEEKEGSQEAGACRIEGMSRDCRPAVQSETDTLVAPVFQQVRETSKAEHLSQSESSRARVIDRDVRIYGRSQSCSQVKEAGESARPGNGYVTAEPRKQEVGGRIMNQAVSPCPVKKVPLDGHYSDGNHVNPFNGIGFRETAQVKNHRDDVVHFDGIRNNTVPWNNLALERGSGVRLSLTNRNHGLSEPDLRSVGLGNGHAPGTVELGYGTPEVAEIPPNESLQERAARILGIDVAVESLVPDSSALQDEHFHSDNVPQSLELSAERALGSKRQAEATAYEGRRKCGWTESALFVGDRNVLSGSAEDQKSDQEAAVGKHHCESHRGLDRQGEDQLPLPESVVLPFSERNLVLSGVEKKARSTSKVIETLQGKLASLPSRAAMDRLVRMKEVDSVSRMRRLSIKNADSVEDGDEDKQTRKVEERGSGTSFGSSEVARKMSHGSSVSKRIISLAENGLSDNISDRKTGRDLFCLDAYDPTRVERV</sequence>
<dbReference type="PANTHER" id="PTHR34757">
    <property type="entry name" value="JUNCTIONAL PROTEIN ASSOCIATED WITH CORONARY ARTERY DISEASE"/>
    <property type="match status" value="1"/>
</dbReference>
<reference evidence="3" key="1">
    <citation type="submission" date="2025-08" db="UniProtKB">
        <authorList>
            <consortium name="RefSeq"/>
        </authorList>
    </citation>
    <scope>IDENTIFICATION</scope>
</reference>
<feature type="region of interest" description="Disordered" evidence="1">
    <location>
        <begin position="256"/>
        <end position="307"/>
    </location>
</feature>
<gene>
    <name evidence="3" type="primary">KIAA1462</name>
</gene>
<feature type="region of interest" description="Disordered" evidence="1">
    <location>
        <begin position="319"/>
        <end position="354"/>
    </location>
</feature>
<evidence type="ECO:0000313" key="3">
    <source>
        <dbReference type="RefSeq" id="XP_015263597.1"/>
    </source>
</evidence>
<feature type="compositionally biased region" description="Polar residues" evidence="1">
    <location>
        <begin position="257"/>
        <end position="271"/>
    </location>
</feature>
<dbReference type="PANTHER" id="PTHR34757:SF1">
    <property type="entry name" value="JUNCTIONAL CADHERIN 5-ASSOCIATED PROTEIN"/>
    <property type="match status" value="1"/>
</dbReference>
<feature type="region of interest" description="Disordered" evidence="1">
    <location>
        <begin position="1171"/>
        <end position="1200"/>
    </location>
</feature>
<dbReference type="Pfam" id="PF15351">
    <property type="entry name" value="JCAD"/>
    <property type="match status" value="1"/>
</dbReference>
<keyword evidence="2" id="KW-1185">Reference proteome</keyword>
<feature type="region of interest" description="Disordered" evidence="1">
    <location>
        <begin position="216"/>
        <end position="242"/>
    </location>
</feature>
<feature type="compositionally biased region" description="Acidic residues" evidence="1">
    <location>
        <begin position="851"/>
        <end position="861"/>
    </location>
</feature>
<feature type="region of interest" description="Disordered" evidence="1">
    <location>
        <begin position="1269"/>
        <end position="1311"/>
    </location>
</feature>
<evidence type="ECO:0000313" key="2">
    <source>
        <dbReference type="Proteomes" id="UP000694871"/>
    </source>
</evidence>
<feature type="compositionally biased region" description="Basic and acidic residues" evidence="1">
    <location>
        <begin position="1186"/>
        <end position="1199"/>
    </location>
</feature>
<name>A0ABM1JQ60_GEKJA</name>
<feature type="region of interest" description="Disordered" evidence="1">
    <location>
        <begin position="847"/>
        <end position="885"/>
    </location>
</feature>
<feature type="compositionally biased region" description="Basic and acidic residues" evidence="1">
    <location>
        <begin position="1281"/>
        <end position="1291"/>
    </location>
</feature>
<protein>
    <submittedName>
        <fullName evidence="3">Junctional protein associated with coronary artery disease</fullName>
    </submittedName>
</protein>
<dbReference type="GeneID" id="107107775"/>